<dbReference type="Proteomes" id="UP000799753">
    <property type="component" value="Unassembled WGS sequence"/>
</dbReference>
<dbReference type="InterPro" id="IPR019191">
    <property type="entry name" value="Essential_protein_Yae1_N"/>
</dbReference>
<comment type="function">
    <text evidence="1">The complex LTO1:YAE1 may function as a target specific adapter that probably recruits apo-RPLI1 to the cytosolic iron-sulfur protein assembly (CIA) complex machinery. May be required for biogenesis of the large ribosomal subunit and initiation of translation.</text>
</comment>
<comment type="subcellular location">
    <subcellularLocation>
        <location evidence="3">Cytoplasm</location>
    </subcellularLocation>
    <subcellularLocation>
        <location evidence="2">Nucleus</location>
    </subcellularLocation>
</comment>
<feature type="compositionally biased region" description="Polar residues" evidence="10">
    <location>
        <begin position="36"/>
        <end position="48"/>
    </location>
</feature>
<keyword evidence="13" id="KW-1185">Reference proteome</keyword>
<evidence type="ECO:0000256" key="8">
    <source>
        <dbReference type="ARBA" id="ARBA00022490"/>
    </source>
</evidence>
<dbReference type="GO" id="GO:0005737">
    <property type="term" value="C:cytoplasm"/>
    <property type="evidence" value="ECO:0007669"/>
    <property type="project" value="UniProtKB-SubCell"/>
</dbReference>
<protein>
    <recommendedName>
        <fullName evidence="7">Protein YAE1</fullName>
    </recommendedName>
    <alternativeName>
        <fullName evidence="6">Protein yae1</fullName>
    </alternativeName>
</protein>
<feature type="domain" description="Essential protein Yae1 N-terminal" evidence="11">
    <location>
        <begin position="69"/>
        <end position="106"/>
    </location>
</feature>
<evidence type="ECO:0000313" key="13">
    <source>
        <dbReference type="Proteomes" id="UP000799753"/>
    </source>
</evidence>
<reference evidence="12" key="1">
    <citation type="journal article" date="2020" name="Stud. Mycol.">
        <title>101 Dothideomycetes genomes: a test case for predicting lifestyles and emergence of pathogens.</title>
        <authorList>
            <person name="Haridas S."/>
            <person name="Albert R."/>
            <person name="Binder M."/>
            <person name="Bloem J."/>
            <person name="Labutti K."/>
            <person name="Salamov A."/>
            <person name="Andreopoulos B."/>
            <person name="Baker S."/>
            <person name="Barry K."/>
            <person name="Bills G."/>
            <person name="Bluhm B."/>
            <person name="Cannon C."/>
            <person name="Castanera R."/>
            <person name="Culley D."/>
            <person name="Daum C."/>
            <person name="Ezra D."/>
            <person name="Gonzalez J."/>
            <person name="Henrissat B."/>
            <person name="Kuo A."/>
            <person name="Liang C."/>
            <person name="Lipzen A."/>
            <person name="Lutzoni F."/>
            <person name="Magnuson J."/>
            <person name="Mondo S."/>
            <person name="Nolan M."/>
            <person name="Ohm R."/>
            <person name="Pangilinan J."/>
            <person name="Park H.-J."/>
            <person name="Ramirez L."/>
            <person name="Alfaro M."/>
            <person name="Sun H."/>
            <person name="Tritt A."/>
            <person name="Yoshinaga Y."/>
            <person name="Zwiers L.-H."/>
            <person name="Turgeon B."/>
            <person name="Goodwin S."/>
            <person name="Spatafora J."/>
            <person name="Crous P."/>
            <person name="Grigoriev I."/>
        </authorList>
    </citation>
    <scope>NUCLEOTIDE SEQUENCE</scope>
    <source>
        <strain evidence="12">CBS 473.64</strain>
    </source>
</reference>
<comment type="similarity">
    <text evidence="4">Belongs to the YAE1 family.</text>
</comment>
<dbReference type="EMBL" id="MU006780">
    <property type="protein sequence ID" value="KAF2643501.1"/>
    <property type="molecule type" value="Genomic_DNA"/>
</dbReference>
<evidence type="ECO:0000313" key="12">
    <source>
        <dbReference type="EMBL" id="KAF2643501.1"/>
    </source>
</evidence>
<evidence type="ECO:0000256" key="5">
    <source>
        <dbReference type="ARBA" id="ARBA00011427"/>
    </source>
</evidence>
<dbReference type="PANTHER" id="PTHR18829:SF0">
    <property type="entry name" value="PROTEIN YAE1 HOMOLOG"/>
    <property type="match status" value="1"/>
</dbReference>
<dbReference type="AlphaFoldDB" id="A0A6A6S9C6"/>
<keyword evidence="8" id="KW-0963">Cytoplasm</keyword>
<evidence type="ECO:0000256" key="3">
    <source>
        <dbReference type="ARBA" id="ARBA00004496"/>
    </source>
</evidence>
<comment type="subunit">
    <text evidence="5">May form a complex with LTO1.</text>
</comment>
<feature type="region of interest" description="Disordered" evidence="10">
    <location>
        <begin position="12"/>
        <end position="61"/>
    </location>
</feature>
<evidence type="ECO:0000256" key="7">
    <source>
        <dbReference type="ARBA" id="ARBA00018400"/>
    </source>
</evidence>
<evidence type="ECO:0000256" key="4">
    <source>
        <dbReference type="ARBA" id="ARBA00007096"/>
    </source>
</evidence>
<evidence type="ECO:0000259" key="11">
    <source>
        <dbReference type="Pfam" id="PF09811"/>
    </source>
</evidence>
<evidence type="ECO:0000256" key="1">
    <source>
        <dbReference type="ARBA" id="ARBA00003836"/>
    </source>
</evidence>
<sequence length="210" mass="23419">MLCELSPNLGPIALPAGNAPPTPPHNDPLDDIYGSEPSSPVLSSQNLSRPEEILSDLPSRQRALDTDAYREGLSNSKGQFVQEGFDEGYSLGANIGLLVGYVIGVLQGFTTALSGHDEARWEEAKKLWEEAQRELVIENLLGQKWIDEEGIWKWEVEGKDDEVTFREVAEQHPVMKTWMGRVKDTAEKWKVDLEAVERGREDDGDADEQS</sequence>
<gene>
    <name evidence="12" type="ORF">P280DRAFT_467528</name>
</gene>
<evidence type="ECO:0000256" key="10">
    <source>
        <dbReference type="SAM" id="MobiDB-lite"/>
    </source>
</evidence>
<dbReference type="PANTHER" id="PTHR18829">
    <property type="entry name" value="PROTEIN YAE1 HOMOLOG"/>
    <property type="match status" value="1"/>
</dbReference>
<dbReference type="InterPro" id="IPR038881">
    <property type="entry name" value="Yae1-like"/>
</dbReference>
<evidence type="ECO:0000256" key="9">
    <source>
        <dbReference type="ARBA" id="ARBA00023242"/>
    </source>
</evidence>
<evidence type="ECO:0000256" key="2">
    <source>
        <dbReference type="ARBA" id="ARBA00004123"/>
    </source>
</evidence>
<dbReference type="OrthoDB" id="20086at2759"/>
<keyword evidence="9" id="KW-0539">Nucleus</keyword>
<evidence type="ECO:0000256" key="6">
    <source>
        <dbReference type="ARBA" id="ARBA00017286"/>
    </source>
</evidence>
<dbReference type="Pfam" id="PF09811">
    <property type="entry name" value="Yae1_N"/>
    <property type="match status" value="1"/>
</dbReference>
<accession>A0A6A6S9C6</accession>
<organism evidence="12 13">
    <name type="scientific">Massarina eburnea CBS 473.64</name>
    <dbReference type="NCBI Taxonomy" id="1395130"/>
    <lineage>
        <taxon>Eukaryota</taxon>
        <taxon>Fungi</taxon>
        <taxon>Dikarya</taxon>
        <taxon>Ascomycota</taxon>
        <taxon>Pezizomycotina</taxon>
        <taxon>Dothideomycetes</taxon>
        <taxon>Pleosporomycetidae</taxon>
        <taxon>Pleosporales</taxon>
        <taxon>Massarineae</taxon>
        <taxon>Massarinaceae</taxon>
        <taxon>Massarina</taxon>
    </lineage>
</organism>
<dbReference type="GO" id="GO:0005634">
    <property type="term" value="C:nucleus"/>
    <property type="evidence" value="ECO:0007669"/>
    <property type="project" value="UniProtKB-SubCell"/>
</dbReference>
<proteinExistence type="inferred from homology"/>
<name>A0A6A6S9C6_9PLEO</name>